<dbReference type="InterPro" id="IPR001509">
    <property type="entry name" value="Epimerase_deHydtase"/>
</dbReference>
<dbReference type="PANTHER" id="PTHR43000">
    <property type="entry name" value="DTDP-D-GLUCOSE 4,6-DEHYDRATASE-RELATED"/>
    <property type="match status" value="1"/>
</dbReference>
<protein>
    <submittedName>
        <fullName evidence="4">NAD-dependent epimerase/dehydratase family protein</fullName>
    </submittedName>
</protein>
<comment type="pathway">
    <text evidence="1">Bacterial outer membrane biogenesis; LPS O-antigen biosynthesis.</text>
</comment>
<gene>
    <name evidence="4" type="ORF">D3877_28735</name>
</gene>
<evidence type="ECO:0000313" key="5">
    <source>
        <dbReference type="Proteomes" id="UP000283458"/>
    </source>
</evidence>
<dbReference type="Gene3D" id="3.40.50.720">
    <property type="entry name" value="NAD(P)-binding Rossmann-like Domain"/>
    <property type="match status" value="1"/>
</dbReference>
<dbReference type="Pfam" id="PF01370">
    <property type="entry name" value="Epimerase"/>
    <property type="match status" value="1"/>
</dbReference>
<reference evidence="4 5" key="1">
    <citation type="submission" date="2018-09" db="EMBL/GenBank/DDBJ databases">
        <authorList>
            <person name="Zhu H."/>
        </authorList>
    </citation>
    <scope>NUCLEOTIDE SEQUENCE [LARGE SCALE GENOMIC DNA]</scope>
    <source>
        <strain evidence="4 5">K2W22B-5</strain>
    </source>
</reference>
<keyword evidence="5" id="KW-1185">Reference proteome</keyword>
<dbReference type="SUPFAM" id="SSF51735">
    <property type="entry name" value="NAD(P)-binding Rossmann-fold domains"/>
    <property type="match status" value="1"/>
</dbReference>
<name>A0A418VL30_9PROT</name>
<evidence type="ECO:0000259" key="3">
    <source>
        <dbReference type="Pfam" id="PF01370"/>
    </source>
</evidence>
<comment type="similarity">
    <text evidence="2">Belongs to the NAD(P)-dependent epimerase/dehydratase family.</text>
</comment>
<evidence type="ECO:0000313" key="4">
    <source>
        <dbReference type="EMBL" id="RJF76868.1"/>
    </source>
</evidence>
<dbReference type="EMBL" id="QYUL01000006">
    <property type="protein sequence ID" value="RJF76868.1"/>
    <property type="molecule type" value="Genomic_DNA"/>
</dbReference>
<accession>A0A418VL30</accession>
<evidence type="ECO:0000256" key="2">
    <source>
        <dbReference type="ARBA" id="ARBA00007637"/>
    </source>
</evidence>
<proteinExistence type="inferred from homology"/>
<evidence type="ECO:0000256" key="1">
    <source>
        <dbReference type="ARBA" id="ARBA00005125"/>
    </source>
</evidence>
<dbReference type="OrthoDB" id="9801785at2"/>
<feature type="domain" description="NAD-dependent epimerase/dehydratase" evidence="3">
    <location>
        <begin position="16"/>
        <end position="224"/>
    </location>
</feature>
<dbReference type="AlphaFoldDB" id="A0A418VL30"/>
<sequence>MLKHSHASPTPPARTVVVGARGFVGRRVTRTLEQCGWPVLALGSDSLDLLADDAAARLAEQLRPDDAMVFVSALTPDRGRDIATFMKNLTMAEAACRALAAQPIRHLVYIGSDAVYPDAESRIVETTPCHPGGFHGMMHLARELMFQTAMGPATALLRPSLLYGADDTHNGYGPNRFRRQVEKGETITLFGGGEECRDHVLVDDLATIVRLCLEHGSQGVLNVATGRSLSFHYVAELAIAASGGQPVEIRPTPRNNPIIHRHFDIISAIKAFPGFAWTAPEEGFVTVWRELEGRRAAGGEV</sequence>
<dbReference type="Proteomes" id="UP000283458">
    <property type="component" value="Unassembled WGS sequence"/>
</dbReference>
<dbReference type="InterPro" id="IPR036291">
    <property type="entry name" value="NAD(P)-bd_dom_sf"/>
</dbReference>
<organism evidence="4 5">
    <name type="scientific">Azospirillum cavernae</name>
    <dbReference type="NCBI Taxonomy" id="2320860"/>
    <lineage>
        <taxon>Bacteria</taxon>
        <taxon>Pseudomonadati</taxon>
        <taxon>Pseudomonadota</taxon>
        <taxon>Alphaproteobacteria</taxon>
        <taxon>Rhodospirillales</taxon>
        <taxon>Azospirillaceae</taxon>
        <taxon>Azospirillum</taxon>
    </lineage>
</organism>
<comment type="caution">
    <text evidence="4">The sequence shown here is derived from an EMBL/GenBank/DDBJ whole genome shotgun (WGS) entry which is preliminary data.</text>
</comment>
<dbReference type="RefSeq" id="WP_119834219.1">
    <property type="nucleotide sequence ID" value="NZ_QYUL01000006.1"/>
</dbReference>